<comment type="subcellular location">
    <subcellularLocation>
        <location evidence="1">Membrane</location>
        <topology evidence="1">Multi-pass membrane protein</topology>
    </subcellularLocation>
</comment>
<accession>A0A2H6KEN5</accession>
<dbReference type="EMBL" id="BDSA01000003">
    <property type="protein sequence ID" value="GBE61447.1"/>
    <property type="molecule type" value="Genomic_DNA"/>
</dbReference>
<evidence type="ECO:0000256" key="5">
    <source>
        <dbReference type="ARBA" id="ARBA00022826"/>
    </source>
</evidence>
<feature type="domain" description="RCK N-terminal" evidence="12">
    <location>
        <begin position="401"/>
        <end position="508"/>
    </location>
</feature>
<keyword evidence="9" id="KW-0472">Membrane</keyword>
<evidence type="ECO:0000256" key="8">
    <source>
        <dbReference type="ARBA" id="ARBA00023065"/>
    </source>
</evidence>
<dbReference type="GO" id="GO:0016020">
    <property type="term" value="C:membrane"/>
    <property type="evidence" value="ECO:0007669"/>
    <property type="project" value="UniProtKB-SubCell"/>
</dbReference>
<dbReference type="GO" id="GO:0005267">
    <property type="term" value="F:potassium channel activity"/>
    <property type="evidence" value="ECO:0007669"/>
    <property type="project" value="UniProtKB-KW"/>
</dbReference>
<feature type="chain" id="PRO_5014149726" evidence="11">
    <location>
        <begin position="18"/>
        <end position="736"/>
    </location>
</feature>
<dbReference type="InterPro" id="IPR047871">
    <property type="entry name" value="K_chnl_Slo-like"/>
</dbReference>
<feature type="signal peptide" evidence="11">
    <location>
        <begin position="1"/>
        <end position="17"/>
    </location>
</feature>
<dbReference type="PANTHER" id="PTHR10027:SF10">
    <property type="entry name" value="SLOWPOKE 2, ISOFORM D"/>
    <property type="match status" value="1"/>
</dbReference>
<dbReference type="VEuPathDB" id="PiroplasmaDB:BOVATA_029400"/>
<dbReference type="InterPro" id="IPR003148">
    <property type="entry name" value="RCK_N"/>
</dbReference>
<evidence type="ECO:0000256" key="9">
    <source>
        <dbReference type="ARBA" id="ARBA00023136"/>
    </source>
</evidence>
<keyword evidence="7" id="KW-1133">Transmembrane helix</keyword>
<dbReference type="OrthoDB" id="433309at2759"/>
<evidence type="ECO:0000256" key="7">
    <source>
        <dbReference type="ARBA" id="ARBA00022989"/>
    </source>
</evidence>
<keyword evidence="2" id="KW-0813">Transport</keyword>
<reference evidence="13 14" key="1">
    <citation type="journal article" date="2017" name="BMC Genomics">
        <title>Whole-genome assembly of Babesia ovata and comparative genomics between closely related pathogens.</title>
        <authorList>
            <person name="Yamagishi J."/>
            <person name="Asada M."/>
            <person name="Hakimi H."/>
            <person name="Tanaka T.Q."/>
            <person name="Sugimoto C."/>
            <person name="Kawazu S."/>
        </authorList>
    </citation>
    <scope>NUCLEOTIDE SEQUENCE [LARGE SCALE GENOMIC DNA]</scope>
    <source>
        <strain evidence="13 14">Miyake</strain>
    </source>
</reference>
<dbReference type="AlphaFoldDB" id="A0A2H6KEN5"/>
<evidence type="ECO:0000256" key="4">
    <source>
        <dbReference type="ARBA" id="ARBA00022692"/>
    </source>
</evidence>
<keyword evidence="11" id="KW-0732">Signal</keyword>
<evidence type="ECO:0000256" key="10">
    <source>
        <dbReference type="ARBA" id="ARBA00023303"/>
    </source>
</evidence>
<evidence type="ECO:0000256" key="2">
    <source>
        <dbReference type="ARBA" id="ARBA00022448"/>
    </source>
</evidence>
<gene>
    <name evidence="13" type="ORF">BOVATA_029400</name>
</gene>
<dbReference type="RefSeq" id="XP_028867690.1">
    <property type="nucleotide sequence ID" value="XM_029011857.1"/>
</dbReference>
<evidence type="ECO:0000256" key="6">
    <source>
        <dbReference type="ARBA" id="ARBA00022958"/>
    </source>
</evidence>
<evidence type="ECO:0000256" key="1">
    <source>
        <dbReference type="ARBA" id="ARBA00004141"/>
    </source>
</evidence>
<sequence>MGRALSILLICTCISLGAVHFKRLKEAISRNVIDMGSRFDLSGYKYVLFWGVLSTRLTEYSTPSLVYRAVKRNTGINLCIFGGSEKICAPSSVYKFIGLSMLTVVVNNMETETHGDHNVDDQMTILRSIACLNITRHLGIPVGVQLHGSDYASFLNASDITRICYLRELKYKLIAKSVTCRGLFYLILTLFHTPTNMKRTRAYVEDLYNLFATSSLVPKYYISLVTDEEDEEPPKHNAGHSLQEVTKQLFEIITGMKFQLYKLEFPLCTHGLKFLELCQYLYKVKNIFLLGIVANNRCVLNPVEYIIGQQDEVIWHGLVLAKSLRDVLHVSMIKNPILDLLPIKVSETISAPQLGNFSAIPELTEVPMDERQRTEASMFNGIFKVDNWEQATQFFTEPRANLILVCGWLHDMHHFLKYLLADGTSNVICLAPLDVATSDCPMSLASFRNFVAYIDGSAMDANSLLIAGVAKATCIVVLNSEQLCTGRRNKQLSKDSQVLFVGHLIKKILASPSEGFKPPHIILDIQHSSCLEYLDPSLVSTMEASCGRDAMNRLWQNFGEFMTSYEMASGTIFVQDMLYGLLAHSYIPSFNSVGYDTIQQILDGDKDSKVSNGICLDELPLDLSGATFENLFKRKLFLEQKICVGILRTYTNPMVNGEQKQLIIVAPQPAFILHNDDQGQAIKPMWRKANTAAGILQNNDAEQLFNNWTAIFHVTAGKNRGTESLVRWEHSQQNAE</sequence>
<dbReference type="GeneID" id="39875217"/>
<evidence type="ECO:0000313" key="14">
    <source>
        <dbReference type="Proteomes" id="UP000236319"/>
    </source>
</evidence>
<keyword evidence="6" id="KW-0630">Potassium</keyword>
<name>A0A2H6KEN5_9APIC</name>
<evidence type="ECO:0000256" key="3">
    <source>
        <dbReference type="ARBA" id="ARBA00022538"/>
    </source>
</evidence>
<dbReference type="PANTHER" id="PTHR10027">
    <property type="entry name" value="CALCIUM-ACTIVATED POTASSIUM CHANNEL ALPHA CHAIN"/>
    <property type="match status" value="1"/>
</dbReference>
<keyword evidence="5" id="KW-0631">Potassium channel</keyword>
<keyword evidence="3" id="KW-0633">Potassium transport</keyword>
<evidence type="ECO:0000313" key="13">
    <source>
        <dbReference type="EMBL" id="GBE61447.1"/>
    </source>
</evidence>
<keyword evidence="10" id="KW-0407">Ion channel</keyword>
<dbReference type="Proteomes" id="UP000236319">
    <property type="component" value="Unassembled WGS sequence"/>
</dbReference>
<organism evidence="13 14">
    <name type="scientific">Babesia ovata</name>
    <dbReference type="NCBI Taxonomy" id="189622"/>
    <lineage>
        <taxon>Eukaryota</taxon>
        <taxon>Sar</taxon>
        <taxon>Alveolata</taxon>
        <taxon>Apicomplexa</taxon>
        <taxon>Aconoidasida</taxon>
        <taxon>Piroplasmida</taxon>
        <taxon>Babesiidae</taxon>
        <taxon>Babesia</taxon>
    </lineage>
</organism>
<dbReference type="Pfam" id="PF22614">
    <property type="entry name" value="Slo-like_RCK"/>
    <property type="match status" value="1"/>
</dbReference>
<evidence type="ECO:0000256" key="11">
    <source>
        <dbReference type="SAM" id="SignalP"/>
    </source>
</evidence>
<proteinExistence type="predicted"/>
<keyword evidence="14" id="KW-1185">Reference proteome</keyword>
<dbReference type="Gene3D" id="3.40.50.720">
    <property type="entry name" value="NAD(P)-binding Rossmann-like Domain"/>
    <property type="match status" value="1"/>
</dbReference>
<keyword evidence="4" id="KW-0812">Transmembrane</keyword>
<evidence type="ECO:0000259" key="12">
    <source>
        <dbReference type="Pfam" id="PF22614"/>
    </source>
</evidence>
<comment type="caution">
    <text evidence="13">The sequence shown here is derived from an EMBL/GenBank/DDBJ whole genome shotgun (WGS) entry which is preliminary data.</text>
</comment>
<protein>
    <submittedName>
        <fullName evidence="13">Ion transport protein</fullName>
    </submittedName>
</protein>
<keyword evidence="8" id="KW-0406">Ion transport</keyword>